<comment type="caution">
    <text evidence="4">The sequence shown here is derived from an EMBL/GenBank/DDBJ whole genome shotgun (WGS) entry which is preliminary data.</text>
</comment>
<protein>
    <submittedName>
        <fullName evidence="4">Uncharacterized protein</fullName>
    </submittedName>
</protein>
<dbReference type="AlphaFoldDB" id="A0A8T3E1V5"/>
<feature type="region of interest" description="Disordered" evidence="3">
    <location>
        <begin position="553"/>
        <end position="621"/>
    </location>
</feature>
<evidence type="ECO:0000256" key="2">
    <source>
        <dbReference type="SAM" id="Coils"/>
    </source>
</evidence>
<dbReference type="GO" id="GO:0055107">
    <property type="term" value="P:Golgi to secretory granule transport"/>
    <property type="evidence" value="ECO:0007669"/>
    <property type="project" value="TreeGrafter"/>
</dbReference>
<accession>A0A8T3E1V5</accession>
<gene>
    <name evidence="4" type="ORF">AGOR_G00025000</name>
</gene>
<evidence type="ECO:0000256" key="1">
    <source>
        <dbReference type="ARBA" id="ARBA00023054"/>
    </source>
</evidence>
<sequence length="621" mass="70288">MNRVKEWEFKSHGMELDEEFYSFDYSEELSGFQDPNELLAALKQKEEQVILAAELGNALLLENRQLKEENDKLHEEYSDKLEELEQNRHELRVKLDSSRIAWESQVAELEKDVQDLTIQTERLTQALSEALRDKTRTQKEHTEETHRLREQLNTGRKNVFASILIPSLRFIPGYSAGCEAMGDPLLPACVKKLEQRKALDGSGMLKSDLGSSFCPFMDGALPDLVNSSASLSRCAGTGTALEVERVLTAELKALKQDLQEQGCSTPRDEELISAMKEQVTCLSQKNRCLEQRLEAVCQEKASLQDSLAVLHNRLALQEEQGLQQSQQLAEAEREAEVSRGRNQQLQEQVEELQAEISVQEVGRGDASLLSELELSLSDMGWSQNKEQVKKEVLSVLKLLLPLTDQEKTLGDSMCQEESLDGMLLLLNIVANKLAHSHPLEELNAPIVGNVRENSGLIQELRDQNCKLREENSQLKIRVESIQNKELTQQAIRDRDEAIAKKNAMEAELLRSKNDMMSLNNQLLEAIQRKLELSQELEAWQDDIQVILNQQLKSQQQSEQASKKTSTDRLAFLRRPSTPSFISRRPSSSPSTTSSSSSCTSERTQAPWKDWLKRGKISQHSN</sequence>
<dbReference type="GO" id="GO:0047496">
    <property type="term" value="P:vesicle transport along microtubule"/>
    <property type="evidence" value="ECO:0007669"/>
    <property type="project" value="TreeGrafter"/>
</dbReference>
<organism evidence="4 5">
    <name type="scientific">Albula goreensis</name>
    <dbReference type="NCBI Taxonomy" id="1534307"/>
    <lineage>
        <taxon>Eukaryota</taxon>
        <taxon>Metazoa</taxon>
        <taxon>Chordata</taxon>
        <taxon>Craniata</taxon>
        <taxon>Vertebrata</taxon>
        <taxon>Euteleostomi</taxon>
        <taxon>Actinopterygii</taxon>
        <taxon>Neopterygii</taxon>
        <taxon>Teleostei</taxon>
        <taxon>Albuliformes</taxon>
        <taxon>Albulidae</taxon>
        <taxon>Albula</taxon>
    </lineage>
</organism>
<name>A0A8T3E1V5_9TELE</name>
<evidence type="ECO:0000313" key="5">
    <source>
        <dbReference type="Proteomes" id="UP000829720"/>
    </source>
</evidence>
<keyword evidence="5" id="KW-1185">Reference proteome</keyword>
<dbReference type="Proteomes" id="UP000829720">
    <property type="component" value="Unassembled WGS sequence"/>
</dbReference>
<keyword evidence="1 2" id="KW-0175">Coiled coil</keyword>
<proteinExistence type="predicted"/>
<feature type="coiled-coil region" evidence="2">
    <location>
        <begin position="56"/>
        <end position="133"/>
    </location>
</feature>
<dbReference type="PANTHER" id="PTHR32123:SF10">
    <property type="entry name" value="BICD FAMILY-LIKE CARGO ADAPTER 1-RELATED"/>
    <property type="match status" value="1"/>
</dbReference>
<dbReference type="EMBL" id="JAERUA010000002">
    <property type="protein sequence ID" value="KAI1903222.1"/>
    <property type="molecule type" value="Genomic_DNA"/>
</dbReference>
<dbReference type="InterPro" id="IPR051149">
    <property type="entry name" value="Spindly/BICDR_Dynein_Adapter"/>
</dbReference>
<reference evidence="4" key="1">
    <citation type="submission" date="2021-01" db="EMBL/GenBank/DDBJ databases">
        <authorList>
            <person name="Zahm M."/>
            <person name="Roques C."/>
            <person name="Cabau C."/>
            <person name="Klopp C."/>
            <person name="Donnadieu C."/>
            <person name="Jouanno E."/>
            <person name="Lampietro C."/>
            <person name="Louis A."/>
            <person name="Herpin A."/>
            <person name="Echchiki A."/>
            <person name="Berthelot C."/>
            <person name="Parey E."/>
            <person name="Roest-Crollius H."/>
            <person name="Braasch I."/>
            <person name="Postlethwait J."/>
            <person name="Bobe J."/>
            <person name="Montfort J."/>
            <person name="Bouchez O."/>
            <person name="Begum T."/>
            <person name="Mejri S."/>
            <person name="Adams A."/>
            <person name="Chen W.-J."/>
            <person name="Guiguen Y."/>
        </authorList>
    </citation>
    <scope>NUCLEOTIDE SEQUENCE</scope>
    <source>
        <tissue evidence="4">Blood</tissue>
    </source>
</reference>
<evidence type="ECO:0000256" key="3">
    <source>
        <dbReference type="SAM" id="MobiDB-lite"/>
    </source>
</evidence>
<feature type="coiled-coil region" evidence="2">
    <location>
        <begin position="272"/>
        <end position="362"/>
    </location>
</feature>
<dbReference type="OrthoDB" id="9451547at2759"/>
<evidence type="ECO:0000313" key="4">
    <source>
        <dbReference type="EMBL" id="KAI1903222.1"/>
    </source>
</evidence>
<feature type="coiled-coil region" evidence="2">
    <location>
        <begin position="487"/>
        <end position="549"/>
    </location>
</feature>
<dbReference type="PANTHER" id="PTHR32123">
    <property type="entry name" value="BICD FAMILY-LIKE CARGO ADAPTER"/>
    <property type="match status" value="1"/>
</dbReference>
<feature type="compositionally biased region" description="Low complexity" evidence="3">
    <location>
        <begin position="573"/>
        <end position="600"/>
    </location>
</feature>